<proteinExistence type="predicted"/>
<keyword evidence="4" id="KW-0808">Transferase</keyword>
<dbReference type="GO" id="GO:0006364">
    <property type="term" value="P:rRNA processing"/>
    <property type="evidence" value="ECO:0007669"/>
    <property type="project" value="UniProtKB-KW"/>
</dbReference>
<sequence length="372" mass="41446">MLPKPYLRARRVDFSSLSSIGGKQKQSRGKPHTRNSFTGTYDMDRLIAAYPSLEPFVKRTRMGEPCRPTITYSDSDACRALNTALLVADYGVHPKYSEILPLDALLPPVPGRADYVHHIADLLALSSPTNRIPTGPNIIGMDIGTGASAIYPTLATSLYKWKMIASEINTSSIGSAKQIIEANGHTELINVRQQASAKKIFDGVLRTTEKIDFAMCNPPFYPSLEAFQKENARKLKGLAKGGLNKILPIDDIKQRNDVQGEITSNNFGGSGSELWCEGGEVAFVKRIIKESKTYSDRCLWFSSLVSRKMNFKRIEGSLFVMGKSASGNKQGRPVHEVKKIEFGTGHKSSTILFWTYFDKDQRIDWARMRGWD</sequence>
<dbReference type="PANTHER" id="PTHR13393:SF0">
    <property type="entry name" value="RNA N6-ADENOSINE-METHYLTRANSFERASE METTL16"/>
    <property type="match status" value="1"/>
</dbReference>
<accession>A0ABD3Q929</accession>
<dbReference type="GO" id="GO:0032259">
    <property type="term" value="P:methylation"/>
    <property type="evidence" value="ECO:0007669"/>
    <property type="project" value="UniProtKB-KW"/>
</dbReference>
<evidence type="ECO:0000256" key="5">
    <source>
        <dbReference type="ARBA" id="ARBA00022691"/>
    </source>
</evidence>
<evidence type="ECO:0000256" key="1">
    <source>
        <dbReference type="ARBA" id="ARBA00022490"/>
    </source>
</evidence>
<dbReference type="InterPro" id="IPR016909">
    <property type="entry name" value="rRNA_lsu_MeTfrase_F"/>
</dbReference>
<evidence type="ECO:0000313" key="8">
    <source>
        <dbReference type="Proteomes" id="UP001530400"/>
    </source>
</evidence>
<dbReference type="PANTHER" id="PTHR13393">
    <property type="entry name" value="SAM-DEPENDENT METHYLTRANSFERASE"/>
    <property type="match status" value="1"/>
</dbReference>
<dbReference type="GO" id="GO:0008168">
    <property type="term" value="F:methyltransferase activity"/>
    <property type="evidence" value="ECO:0007669"/>
    <property type="project" value="UniProtKB-KW"/>
</dbReference>
<comment type="caution">
    <text evidence="7">The sequence shown here is derived from an EMBL/GenBank/DDBJ whole genome shotgun (WGS) entry which is preliminary data.</text>
</comment>
<keyword evidence="8" id="KW-1185">Reference proteome</keyword>
<feature type="region of interest" description="Disordered" evidence="6">
    <location>
        <begin position="18"/>
        <end position="38"/>
    </location>
</feature>
<dbReference type="InterPro" id="IPR029063">
    <property type="entry name" value="SAM-dependent_MTases_sf"/>
</dbReference>
<gene>
    <name evidence="7" type="ORF">ACHAWO_003257</name>
</gene>
<name>A0ABD3Q929_9STRA</name>
<evidence type="ECO:0000313" key="7">
    <source>
        <dbReference type="EMBL" id="KAL3796101.1"/>
    </source>
</evidence>
<keyword evidence="3" id="KW-0489">Methyltransferase</keyword>
<dbReference type="SUPFAM" id="SSF53335">
    <property type="entry name" value="S-adenosyl-L-methionine-dependent methyltransferases"/>
    <property type="match status" value="1"/>
</dbReference>
<dbReference type="CDD" id="cd02440">
    <property type="entry name" value="AdoMet_MTases"/>
    <property type="match status" value="1"/>
</dbReference>
<dbReference type="PIRSF" id="PIRSF029038">
    <property type="entry name" value="Mtase_YbiN_prd"/>
    <property type="match status" value="1"/>
</dbReference>
<dbReference type="Proteomes" id="UP001530400">
    <property type="component" value="Unassembled WGS sequence"/>
</dbReference>
<protein>
    <recommendedName>
        <fullName evidence="9">Ribosomal RNA large subunit methyltransferase F</fullName>
    </recommendedName>
</protein>
<organism evidence="7 8">
    <name type="scientific">Cyclotella atomus</name>
    <dbReference type="NCBI Taxonomy" id="382360"/>
    <lineage>
        <taxon>Eukaryota</taxon>
        <taxon>Sar</taxon>
        <taxon>Stramenopiles</taxon>
        <taxon>Ochrophyta</taxon>
        <taxon>Bacillariophyta</taxon>
        <taxon>Coscinodiscophyceae</taxon>
        <taxon>Thalassiosirophycidae</taxon>
        <taxon>Stephanodiscales</taxon>
        <taxon>Stephanodiscaceae</taxon>
        <taxon>Cyclotella</taxon>
    </lineage>
</organism>
<evidence type="ECO:0000256" key="4">
    <source>
        <dbReference type="ARBA" id="ARBA00022679"/>
    </source>
</evidence>
<reference evidence="7 8" key="1">
    <citation type="submission" date="2024-10" db="EMBL/GenBank/DDBJ databases">
        <title>Updated reference genomes for cyclostephanoid diatoms.</title>
        <authorList>
            <person name="Roberts W.R."/>
            <person name="Alverson A.J."/>
        </authorList>
    </citation>
    <scope>NUCLEOTIDE SEQUENCE [LARGE SCALE GENOMIC DNA]</scope>
    <source>
        <strain evidence="7 8">AJA010-31</strain>
    </source>
</reference>
<evidence type="ECO:0000256" key="6">
    <source>
        <dbReference type="SAM" id="MobiDB-lite"/>
    </source>
</evidence>
<keyword evidence="1" id="KW-0963">Cytoplasm</keyword>
<dbReference type="AlphaFoldDB" id="A0ABD3Q929"/>
<evidence type="ECO:0008006" key="9">
    <source>
        <dbReference type="Google" id="ProtNLM"/>
    </source>
</evidence>
<evidence type="ECO:0000256" key="2">
    <source>
        <dbReference type="ARBA" id="ARBA00022552"/>
    </source>
</evidence>
<dbReference type="Pfam" id="PF05971">
    <property type="entry name" value="Methyltransf_10"/>
    <property type="match status" value="1"/>
</dbReference>
<keyword evidence="5" id="KW-0949">S-adenosyl-L-methionine</keyword>
<dbReference type="Gene3D" id="3.40.50.150">
    <property type="entry name" value="Vaccinia Virus protein VP39"/>
    <property type="match status" value="1"/>
</dbReference>
<keyword evidence="2" id="KW-0698">rRNA processing</keyword>
<evidence type="ECO:0000256" key="3">
    <source>
        <dbReference type="ARBA" id="ARBA00022603"/>
    </source>
</evidence>
<dbReference type="InterPro" id="IPR010286">
    <property type="entry name" value="METTL16/RlmF"/>
</dbReference>
<dbReference type="EMBL" id="JALLPJ020000301">
    <property type="protein sequence ID" value="KAL3796101.1"/>
    <property type="molecule type" value="Genomic_DNA"/>
</dbReference>